<evidence type="ECO:0000256" key="1">
    <source>
        <dbReference type="ARBA" id="ARBA00008106"/>
    </source>
</evidence>
<dbReference type="Gene3D" id="3.40.50.1000">
    <property type="entry name" value="HAD superfamily/HAD-like"/>
    <property type="match status" value="1"/>
</dbReference>
<organism evidence="4 5">
    <name type="scientific">Arthrobacter cheniae</name>
    <dbReference type="NCBI Taxonomy" id="1258888"/>
    <lineage>
        <taxon>Bacteria</taxon>
        <taxon>Bacillati</taxon>
        <taxon>Actinomycetota</taxon>
        <taxon>Actinomycetes</taxon>
        <taxon>Micrococcales</taxon>
        <taxon>Micrococcaceae</taxon>
        <taxon>Arthrobacter</taxon>
    </lineage>
</organism>
<dbReference type="Gene3D" id="1.10.150.240">
    <property type="entry name" value="Putative phosphatase, domain 2"/>
    <property type="match status" value="1"/>
</dbReference>
<dbReference type="PRINTS" id="PR00413">
    <property type="entry name" value="HADHALOGNASE"/>
</dbReference>
<name>A0A3A5M6N1_9MICC</name>
<gene>
    <name evidence="4" type="ORF">D6T63_09830</name>
</gene>
<dbReference type="SFLD" id="SFLDG01129">
    <property type="entry name" value="C1.5:_HAD__Beta-PGM__Phosphata"/>
    <property type="match status" value="1"/>
</dbReference>
<dbReference type="InterPro" id="IPR023214">
    <property type="entry name" value="HAD_sf"/>
</dbReference>
<evidence type="ECO:0000256" key="2">
    <source>
        <dbReference type="ARBA" id="ARBA00022801"/>
    </source>
</evidence>
<dbReference type="InterPro" id="IPR023198">
    <property type="entry name" value="PGP-like_dom2"/>
</dbReference>
<dbReference type="OrthoDB" id="3774052at2"/>
<reference evidence="4 5" key="1">
    <citation type="submission" date="2018-09" db="EMBL/GenBank/DDBJ databases">
        <title>Novel species of Arthrobacter.</title>
        <authorList>
            <person name="Liu Q."/>
            <person name="Xin Y.-H."/>
        </authorList>
    </citation>
    <scope>NUCLEOTIDE SEQUENCE [LARGE SCALE GENOMIC DNA]</scope>
    <source>
        <strain evidence="4 5">Hz2</strain>
    </source>
</reference>
<evidence type="ECO:0000313" key="4">
    <source>
        <dbReference type="EMBL" id="RJT80155.1"/>
    </source>
</evidence>
<evidence type="ECO:0000313" key="5">
    <source>
        <dbReference type="Proteomes" id="UP000272560"/>
    </source>
</evidence>
<protein>
    <submittedName>
        <fullName evidence="4">Haloacid dehalogenase type II</fullName>
    </submittedName>
</protein>
<dbReference type="InterPro" id="IPR036412">
    <property type="entry name" value="HAD-like_sf"/>
</dbReference>
<dbReference type="SFLD" id="SFLDS00003">
    <property type="entry name" value="Haloacid_Dehalogenase"/>
    <property type="match status" value="1"/>
</dbReference>
<proteinExistence type="inferred from homology"/>
<dbReference type="RefSeq" id="WP_120148846.1">
    <property type="nucleotide sequence ID" value="NZ_QZVT01000004.1"/>
</dbReference>
<dbReference type="SUPFAM" id="SSF56784">
    <property type="entry name" value="HAD-like"/>
    <property type="match status" value="1"/>
</dbReference>
<keyword evidence="2" id="KW-0378">Hydrolase</keyword>
<dbReference type="CDD" id="cd02588">
    <property type="entry name" value="HAD_L2-DEX"/>
    <property type="match status" value="1"/>
</dbReference>
<accession>A0A3A5M6N1</accession>
<dbReference type="EMBL" id="QZVT01000004">
    <property type="protein sequence ID" value="RJT80155.1"/>
    <property type="molecule type" value="Genomic_DNA"/>
</dbReference>
<feature type="region of interest" description="Disordered" evidence="3">
    <location>
        <begin position="222"/>
        <end position="243"/>
    </location>
</feature>
<dbReference type="NCBIfam" id="TIGR01428">
    <property type="entry name" value="HAD_type_II"/>
    <property type="match status" value="1"/>
</dbReference>
<dbReference type="InterPro" id="IPR006328">
    <property type="entry name" value="2-HAD"/>
</dbReference>
<evidence type="ECO:0000256" key="3">
    <source>
        <dbReference type="SAM" id="MobiDB-lite"/>
    </source>
</evidence>
<dbReference type="Pfam" id="PF00702">
    <property type="entry name" value="Hydrolase"/>
    <property type="match status" value="1"/>
</dbReference>
<dbReference type="PANTHER" id="PTHR43316:SF3">
    <property type="entry name" value="HALOACID DEHALOGENASE, TYPE II (AFU_ORTHOLOGUE AFUA_2G07750)-RELATED"/>
    <property type="match status" value="1"/>
</dbReference>
<dbReference type="InterPro" id="IPR051540">
    <property type="entry name" value="S-2-haloacid_dehalogenase"/>
</dbReference>
<dbReference type="PANTHER" id="PTHR43316">
    <property type="entry name" value="HYDROLASE, HALOACID DELAHOGENASE-RELATED"/>
    <property type="match status" value="1"/>
</dbReference>
<dbReference type="AlphaFoldDB" id="A0A3A5M6N1"/>
<comment type="caution">
    <text evidence="4">The sequence shown here is derived from an EMBL/GenBank/DDBJ whole genome shotgun (WGS) entry which is preliminary data.</text>
</comment>
<keyword evidence="5" id="KW-1185">Reference proteome</keyword>
<dbReference type="GO" id="GO:0019120">
    <property type="term" value="F:hydrolase activity, acting on acid halide bonds, in C-halide compounds"/>
    <property type="evidence" value="ECO:0007669"/>
    <property type="project" value="InterPro"/>
</dbReference>
<dbReference type="Proteomes" id="UP000272560">
    <property type="component" value="Unassembled WGS sequence"/>
</dbReference>
<dbReference type="InterPro" id="IPR006439">
    <property type="entry name" value="HAD-SF_hydro_IA"/>
</dbReference>
<comment type="similarity">
    <text evidence="1">Belongs to the HAD-like hydrolase superfamily. S-2-haloalkanoic acid dehalogenase family.</text>
</comment>
<sequence length="243" mass="25450">MTLPLVLFDVNETLSDMGRMTQHFEEIGAPPQLAGLWFASVLRDGFALTAAGQNPSFRDIAAGALRVVLADQVLNRDGDAAVEHVLTALQNLPAHPDVHDGVHDLSGAGFDIAALTNGAATTAVGLLERTGLRSSFTAVLSVEDAPRWKPSPEAYAYALSALGREAGDVVLVAVHPWDIDGAARAGLRTAWLNRSGVPYPPVMMRPDHEVSTIGGLPGVLLGESAARQLPDPGPGETDRGPAS</sequence>